<accession>A0A0V8HPT1</accession>
<protein>
    <submittedName>
        <fullName evidence="8">Transcriptional regulator</fullName>
    </submittedName>
</protein>
<dbReference type="GO" id="GO:0043565">
    <property type="term" value="F:sequence-specific DNA binding"/>
    <property type="evidence" value="ECO:0007669"/>
    <property type="project" value="InterPro"/>
</dbReference>
<name>A0A0V8HPT1_9BACI</name>
<dbReference type="InterPro" id="IPR025944">
    <property type="entry name" value="Sigma_54_int_dom_CS"/>
</dbReference>
<dbReference type="FunFam" id="3.40.50.300:FF:000006">
    <property type="entry name" value="DNA-binding transcriptional regulator NtrC"/>
    <property type="match status" value="1"/>
</dbReference>
<dbReference type="PANTHER" id="PTHR32071:SF57">
    <property type="entry name" value="C4-DICARBOXYLATE TRANSPORT TRANSCRIPTIONAL REGULATORY PROTEIN DCTD"/>
    <property type="match status" value="1"/>
</dbReference>
<proteinExistence type="predicted"/>
<dbReference type="Gene3D" id="3.40.50.300">
    <property type="entry name" value="P-loop containing nucleotide triphosphate hydrolases"/>
    <property type="match status" value="1"/>
</dbReference>
<dbReference type="SUPFAM" id="SSF52540">
    <property type="entry name" value="P-loop containing nucleoside triphosphate hydrolases"/>
    <property type="match status" value="1"/>
</dbReference>
<dbReference type="InterPro" id="IPR000014">
    <property type="entry name" value="PAS"/>
</dbReference>
<dbReference type="PRINTS" id="PR01590">
    <property type="entry name" value="HTHFIS"/>
</dbReference>
<dbReference type="InterPro" id="IPR058031">
    <property type="entry name" value="AAA_lid_NorR"/>
</dbReference>
<feature type="domain" description="Sigma-54 factor interaction" evidence="6">
    <location>
        <begin position="149"/>
        <end position="379"/>
    </location>
</feature>
<dbReference type="SUPFAM" id="SSF46689">
    <property type="entry name" value="Homeodomain-like"/>
    <property type="match status" value="1"/>
</dbReference>
<evidence type="ECO:0000313" key="9">
    <source>
        <dbReference type="Proteomes" id="UP000181997"/>
    </source>
</evidence>
<evidence type="ECO:0000259" key="6">
    <source>
        <dbReference type="PROSITE" id="PS50045"/>
    </source>
</evidence>
<dbReference type="InterPro" id="IPR035965">
    <property type="entry name" value="PAS-like_dom_sf"/>
</dbReference>
<feature type="domain" description="PAS" evidence="7">
    <location>
        <begin position="9"/>
        <end position="60"/>
    </location>
</feature>
<dbReference type="NCBIfam" id="TIGR00229">
    <property type="entry name" value="sensory_box"/>
    <property type="match status" value="1"/>
</dbReference>
<dbReference type="InterPro" id="IPR002197">
    <property type="entry name" value="HTH_Fis"/>
</dbReference>
<dbReference type="Pfam" id="PF00158">
    <property type="entry name" value="Sigma54_activat"/>
    <property type="match status" value="1"/>
</dbReference>
<dbReference type="Pfam" id="PF25601">
    <property type="entry name" value="AAA_lid_14"/>
    <property type="match status" value="1"/>
</dbReference>
<dbReference type="RefSeq" id="WP_058297266.1">
    <property type="nucleotide sequence ID" value="NZ_FMAU01000001.1"/>
</dbReference>
<keyword evidence="4" id="KW-0238">DNA-binding</keyword>
<dbReference type="EMBL" id="FMAU01000001">
    <property type="protein sequence ID" value="SCB76668.1"/>
    <property type="molecule type" value="Genomic_DNA"/>
</dbReference>
<dbReference type="OrthoDB" id="9771372at2"/>
<dbReference type="PROSITE" id="PS50045">
    <property type="entry name" value="SIGMA54_INTERACT_4"/>
    <property type="match status" value="1"/>
</dbReference>
<dbReference type="GO" id="GO:0006355">
    <property type="term" value="P:regulation of DNA-templated transcription"/>
    <property type="evidence" value="ECO:0007669"/>
    <property type="project" value="InterPro"/>
</dbReference>
<reference evidence="9" key="1">
    <citation type="submission" date="2016-08" db="EMBL/GenBank/DDBJ databases">
        <authorList>
            <person name="Varghese N."/>
            <person name="Submissions Spin"/>
        </authorList>
    </citation>
    <scope>NUCLEOTIDE SEQUENCE [LARGE SCALE GENOMIC DNA]</scope>
    <source>
        <strain evidence="9">SGD-1123</strain>
    </source>
</reference>
<dbReference type="PANTHER" id="PTHR32071">
    <property type="entry name" value="TRANSCRIPTIONAL REGULATORY PROTEIN"/>
    <property type="match status" value="1"/>
</dbReference>
<keyword evidence="9" id="KW-1185">Reference proteome</keyword>
<evidence type="ECO:0000256" key="5">
    <source>
        <dbReference type="ARBA" id="ARBA00023163"/>
    </source>
</evidence>
<dbReference type="CDD" id="cd00009">
    <property type="entry name" value="AAA"/>
    <property type="match status" value="1"/>
</dbReference>
<evidence type="ECO:0000256" key="4">
    <source>
        <dbReference type="ARBA" id="ARBA00023125"/>
    </source>
</evidence>
<dbReference type="Gene3D" id="1.10.10.60">
    <property type="entry name" value="Homeodomain-like"/>
    <property type="match status" value="1"/>
</dbReference>
<evidence type="ECO:0000256" key="3">
    <source>
        <dbReference type="ARBA" id="ARBA00023015"/>
    </source>
</evidence>
<dbReference type="CDD" id="cd00130">
    <property type="entry name" value="PAS"/>
    <property type="match status" value="1"/>
</dbReference>
<dbReference type="GO" id="GO:0005524">
    <property type="term" value="F:ATP binding"/>
    <property type="evidence" value="ECO:0007669"/>
    <property type="project" value="UniProtKB-KW"/>
</dbReference>
<evidence type="ECO:0000256" key="2">
    <source>
        <dbReference type="ARBA" id="ARBA00022840"/>
    </source>
</evidence>
<dbReference type="Proteomes" id="UP000181997">
    <property type="component" value="Unassembled WGS sequence"/>
</dbReference>
<dbReference type="InterPro" id="IPR003593">
    <property type="entry name" value="AAA+_ATPase"/>
</dbReference>
<dbReference type="InterPro" id="IPR002078">
    <property type="entry name" value="Sigma_54_int"/>
</dbReference>
<dbReference type="InterPro" id="IPR025662">
    <property type="entry name" value="Sigma_54_int_dom_ATP-bd_1"/>
</dbReference>
<gene>
    <name evidence="8" type="ORF">GA0061094_0364</name>
</gene>
<dbReference type="SUPFAM" id="SSF55785">
    <property type="entry name" value="PYP-like sensor domain (PAS domain)"/>
    <property type="match status" value="1"/>
</dbReference>
<dbReference type="SMART" id="SM00091">
    <property type="entry name" value="PAS"/>
    <property type="match status" value="1"/>
</dbReference>
<dbReference type="InterPro" id="IPR027417">
    <property type="entry name" value="P-loop_NTPase"/>
</dbReference>
<evidence type="ECO:0000313" key="8">
    <source>
        <dbReference type="EMBL" id="SCB76668.1"/>
    </source>
</evidence>
<dbReference type="PROSITE" id="PS50112">
    <property type="entry name" value="PAS"/>
    <property type="match status" value="1"/>
</dbReference>
<evidence type="ECO:0000256" key="1">
    <source>
        <dbReference type="ARBA" id="ARBA00022741"/>
    </source>
</evidence>
<organism evidence="8 9">
    <name type="scientific">[Bacillus] enclensis</name>
    <dbReference type="NCBI Taxonomy" id="1402860"/>
    <lineage>
        <taxon>Bacteria</taxon>
        <taxon>Bacillati</taxon>
        <taxon>Bacillota</taxon>
        <taxon>Bacilli</taxon>
        <taxon>Bacillales</taxon>
        <taxon>Bacillaceae</taxon>
        <taxon>Rossellomorea</taxon>
    </lineage>
</organism>
<dbReference type="PROSITE" id="PS00676">
    <property type="entry name" value="SIGMA54_INTERACT_2"/>
    <property type="match status" value="1"/>
</dbReference>
<dbReference type="PROSITE" id="PS00675">
    <property type="entry name" value="SIGMA54_INTERACT_1"/>
    <property type="match status" value="1"/>
</dbReference>
<dbReference type="Pfam" id="PF00989">
    <property type="entry name" value="PAS"/>
    <property type="match status" value="1"/>
</dbReference>
<keyword evidence="3" id="KW-0805">Transcription regulation</keyword>
<dbReference type="Gene3D" id="3.30.450.20">
    <property type="entry name" value="PAS domain"/>
    <property type="match status" value="1"/>
</dbReference>
<dbReference type="AlphaFoldDB" id="A0A0V8HPT1"/>
<dbReference type="SMART" id="SM00382">
    <property type="entry name" value="AAA"/>
    <property type="match status" value="1"/>
</dbReference>
<dbReference type="PROSITE" id="PS00688">
    <property type="entry name" value="SIGMA54_INTERACT_3"/>
    <property type="match status" value="1"/>
</dbReference>
<dbReference type="InterPro" id="IPR009057">
    <property type="entry name" value="Homeodomain-like_sf"/>
</dbReference>
<keyword evidence="5" id="KW-0804">Transcription</keyword>
<dbReference type="InterPro" id="IPR025943">
    <property type="entry name" value="Sigma_54_int_dom_ATP-bd_2"/>
</dbReference>
<keyword evidence="2" id="KW-0067">ATP-binding</keyword>
<keyword evidence="1" id="KW-0547">Nucleotide-binding</keyword>
<dbReference type="Pfam" id="PF02954">
    <property type="entry name" value="HTH_8"/>
    <property type="match status" value="1"/>
</dbReference>
<sequence>MRGTELFINDHLLDLIFESAYYGIVIVDCEGIIQYISNNYCEFLEADREEVIGKHVTDVIENTRMHLIPRTGQKDMADVQLLRGEFVIANRIPIIENNEILGAIGTILFRDLDDWKKMNSHIKDVLSELNYYRNEWETENGLKYSLHDLIGNTPEVTELKERVKRVASGDISVLLRGESGTGKEILAQSIHKLSERSDKPFVKVNCGSIPEHLLESELFGYEEGAFTGAKKGGKIGKFEFAAGGTIFLDEIGDMPQHMQVKLLRVLQEKEFEPVGALQPKKINIRVIAATNRPLEKMIADKLFREDLFYRVNAVQLFIPPLRERTEDIHLLVDHFLKKVTVRIGKRVTSVSPEALSIIEQYEWPGNIRELENVIDAGVHLSDGEIMGIEALPDYLVKSKTTKMEKRSLKNIIEETEKKAIERALKQCGYDKNKAAESLGIGNSTIYDKIKKYTITDCVE</sequence>
<dbReference type="Gene3D" id="1.10.8.60">
    <property type="match status" value="1"/>
</dbReference>
<evidence type="ECO:0000259" key="7">
    <source>
        <dbReference type="PROSITE" id="PS50112"/>
    </source>
</evidence>
<dbReference type="InterPro" id="IPR013767">
    <property type="entry name" value="PAS_fold"/>
</dbReference>